<dbReference type="Pfam" id="PF00856">
    <property type="entry name" value="SET"/>
    <property type="match status" value="1"/>
</dbReference>
<accession>A0A420IQ86</accession>
<sequence length="961" mass="108526">MTERPLSATTQPAISNSLSVNDAPQLIESATDEPYTIKCICDYYDDDGNTIYCEKCDTWQHIECFYPGRVDDASKEEFDHSCAECKPRPLDRRHATERQRHQRQDKSSNNLGEKKIKRLPSKGHKRKSKPLEVQANDFHDLDSHRNGSHEHQLSSKKTKSNRSSLSTTSQCKKSPSLNSRPEQNTQHPSPIHTPPCLPTNFQVHGYSENFLTLYNQVPIHSTFTNSFASLSVSNSMTDWLRDPSRLFQDAGVRDKEDVFLNLKVSVDSLKWPELRVEKKDEAFQNTTLHWKYLITPCQLPQPGRIVELNGLVGFQKDYCSDPENRWIESAHPRPFVFFHPRLPLCIDARREGSIGRYVRRSCQSNTSLETFIANGTEYHFWLTSEQPLSANEQITISWDFRFPPQYRARFLHLLNLGDEIGSPLENSDITHEEYEQLTQTIHLVLSDHGGCACDLGNNCAFARFHRNYLQNSHFQINEIKPKKARKIKLPQNLSISNDNATAIRVTTDYQQKQYDDDDNRSVSGSIPSKPHSRDLTPANTNNETNFFLTEPSDREKRKLAMLEDSFRKMEQGQPIRKKKRASDNSSTNSPAQSISKQRQRSINVSGLPSGQTNHSSSRLRPVDTNTPRLQIGSPASILSPSNTMPPPSNNISRIESPTYCSKKSNSSQKLQYKDSFTQTDDVKNAWWTKLKTKNKKSVVSLARRLLLNRYQKTHENKERDSIHFVDHENLSIDMVVPESGGANQDHEIEPSECTSDLDKPSLLSSIVDISSCDSPSKTTTYSRFTNTSPIWPDQTNTISFKPQNTYIDVSPDSRAPRFTPAFSLSNSYTLYTNPVSPLAVLGSSVSAFGTSNHNSLPLVNGINHESSPLKTTKKLSLSDYKAARMKKVEPPVIIPKDSMGEKSPELNHTAFKQPSITDLNESRASVTFIRSVKKDALSGSQMNSTNASLGPLGPEYTNPAS</sequence>
<dbReference type="InterPro" id="IPR046341">
    <property type="entry name" value="SET_dom_sf"/>
</dbReference>
<dbReference type="Gene3D" id="3.30.40.10">
    <property type="entry name" value="Zinc/RING finger domain, C3HC4 (zinc finger)"/>
    <property type="match status" value="1"/>
</dbReference>
<dbReference type="SMART" id="SM00317">
    <property type="entry name" value="SET"/>
    <property type="match status" value="1"/>
</dbReference>
<feature type="region of interest" description="Disordered" evidence="2">
    <location>
        <begin position="91"/>
        <end position="196"/>
    </location>
</feature>
<dbReference type="PANTHER" id="PTHR46462:SF3">
    <property type="entry name" value="UPSET, ISOFORM A"/>
    <property type="match status" value="1"/>
</dbReference>
<feature type="compositionally biased region" description="Polar residues" evidence="2">
    <location>
        <begin position="938"/>
        <end position="948"/>
    </location>
</feature>
<evidence type="ECO:0000313" key="4">
    <source>
        <dbReference type="EMBL" id="RKF76667.1"/>
    </source>
</evidence>
<dbReference type="SUPFAM" id="SSF82199">
    <property type="entry name" value="SET domain"/>
    <property type="match status" value="1"/>
</dbReference>
<feature type="compositionally biased region" description="Polar residues" evidence="2">
    <location>
        <begin position="653"/>
        <end position="666"/>
    </location>
</feature>
<dbReference type="PANTHER" id="PTHR46462">
    <property type="entry name" value="UPSET, ISOFORM A"/>
    <property type="match status" value="1"/>
</dbReference>
<dbReference type="Proteomes" id="UP000285326">
    <property type="component" value="Unassembled WGS sequence"/>
</dbReference>
<dbReference type="InterPro" id="IPR011011">
    <property type="entry name" value="Znf_FYVE_PHD"/>
</dbReference>
<dbReference type="PROSITE" id="PS50280">
    <property type="entry name" value="SET"/>
    <property type="match status" value="1"/>
</dbReference>
<dbReference type="SUPFAM" id="SSF57903">
    <property type="entry name" value="FYVE/PHD zinc finger"/>
    <property type="match status" value="1"/>
</dbReference>
<feature type="compositionally biased region" description="Basic and acidic residues" evidence="2">
    <location>
        <begin position="137"/>
        <end position="153"/>
    </location>
</feature>
<reference evidence="4 5" key="1">
    <citation type="journal article" date="2018" name="BMC Genomics">
        <title>Comparative genome analyses reveal sequence features reflecting distinct modes of host-adaptation between dicot and monocot powdery mildew.</title>
        <authorList>
            <person name="Wu Y."/>
            <person name="Ma X."/>
            <person name="Pan Z."/>
            <person name="Kale S.D."/>
            <person name="Song Y."/>
            <person name="King H."/>
            <person name="Zhang Q."/>
            <person name="Presley C."/>
            <person name="Deng X."/>
            <person name="Wei C.I."/>
            <person name="Xiao S."/>
        </authorList>
    </citation>
    <scope>NUCLEOTIDE SEQUENCE [LARGE SCALE GENOMIC DNA]</scope>
    <source>
        <strain evidence="4">UMSG1</strain>
    </source>
</reference>
<dbReference type="InterPro" id="IPR001214">
    <property type="entry name" value="SET_dom"/>
</dbReference>
<dbReference type="Gene3D" id="2.170.270.10">
    <property type="entry name" value="SET domain"/>
    <property type="match status" value="1"/>
</dbReference>
<feature type="region of interest" description="Disordered" evidence="2">
    <location>
        <begin position="935"/>
        <end position="961"/>
    </location>
</feature>
<evidence type="ECO:0000313" key="5">
    <source>
        <dbReference type="Proteomes" id="UP000285326"/>
    </source>
</evidence>
<name>A0A420IQ86_9PEZI</name>
<proteinExistence type="predicted"/>
<dbReference type="AlphaFoldDB" id="A0A420IQ86"/>
<dbReference type="InterPro" id="IPR013083">
    <property type="entry name" value="Znf_RING/FYVE/PHD"/>
</dbReference>
<feature type="compositionally biased region" description="Basic residues" evidence="2">
    <location>
        <begin position="115"/>
        <end position="128"/>
    </location>
</feature>
<dbReference type="GO" id="GO:0006325">
    <property type="term" value="P:chromatin organization"/>
    <property type="evidence" value="ECO:0007669"/>
    <property type="project" value="UniProtKB-KW"/>
</dbReference>
<dbReference type="GO" id="GO:0006355">
    <property type="term" value="P:regulation of DNA-templated transcription"/>
    <property type="evidence" value="ECO:0007669"/>
    <property type="project" value="TreeGrafter"/>
</dbReference>
<keyword evidence="1" id="KW-0156">Chromatin regulator</keyword>
<feature type="region of interest" description="Disordered" evidence="2">
    <location>
        <begin position="509"/>
        <end position="666"/>
    </location>
</feature>
<gene>
    <name evidence="4" type="ORF">GcM1_225029</name>
</gene>
<dbReference type="GO" id="GO:0070210">
    <property type="term" value="C:Rpd3L-Expanded complex"/>
    <property type="evidence" value="ECO:0007669"/>
    <property type="project" value="TreeGrafter"/>
</dbReference>
<feature type="domain" description="SET" evidence="3">
    <location>
        <begin position="16"/>
        <end position="399"/>
    </location>
</feature>
<dbReference type="EMBL" id="MCBS01022557">
    <property type="protein sequence ID" value="RKF76667.1"/>
    <property type="molecule type" value="Genomic_DNA"/>
</dbReference>
<feature type="compositionally biased region" description="Low complexity" evidence="2">
    <location>
        <begin position="539"/>
        <end position="550"/>
    </location>
</feature>
<evidence type="ECO:0000259" key="3">
    <source>
        <dbReference type="PROSITE" id="PS50280"/>
    </source>
</evidence>
<dbReference type="GO" id="GO:0034967">
    <property type="term" value="C:Set3 complex"/>
    <property type="evidence" value="ECO:0007669"/>
    <property type="project" value="TreeGrafter"/>
</dbReference>
<feature type="compositionally biased region" description="Polar residues" evidence="2">
    <location>
        <begin position="161"/>
        <end position="188"/>
    </location>
</feature>
<feature type="compositionally biased region" description="Polar residues" evidence="2">
    <location>
        <begin position="583"/>
        <end position="628"/>
    </location>
</feature>
<evidence type="ECO:0000256" key="1">
    <source>
        <dbReference type="ARBA" id="ARBA00022853"/>
    </source>
</evidence>
<organism evidence="4 5">
    <name type="scientific">Golovinomyces cichoracearum</name>
    <dbReference type="NCBI Taxonomy" id="62708"/>
    <lineage>
        <taxon>Eukaryota</taxon>
        <taxon>Fungi</taxon>
        <taxon>Dikarya</taxon>
        <taxon>Ascomycota</taxon>
        <taxon>Pezizomycotina</taxon>
        <taxon>Leotiomycetes</taxon>
        <taxon>Erysiphales</taxon>
        <taxon>Erysiphaceae</taxon>
        <taxon>Golovinomyces</taxon>
    </lineage>
</organism>
<comment type="caution">
    <text evidence="4">The sequence shown here is derived from an EMBL/GenBank/DDBJ whole genome shotgun (WGS) entry which is preliminary data.</text>
</comment>
<feature type="compositionally biased region" description="Basic and acidic residues" evidence="2">
    <location>
        <begin position="91"/>
        <end position="106"/>
    </location>
</feature>
<protein>
    <submittedName>
        <fullName evidence="4">Putative phd-finger domain-containing protein</fullName>
    </submittedName>
</protein>
<feature type="compositionally biased region" description="Basic and acidic residues" evidence="2">
    <location>
        <begin position="551"/>
        <end position="570"/>
    </location>
</feature>
<evidence type="ECO:0000256" key="2">
    <source>
        <dbReference type="SAM" id="MobiDB-lite"/>
    </source>
</evidence>